<feature type="compositionally biased region" description="Basic residues" evidence="1">
    <location>
        <begin position="56"/>
        <end position="70"/>
    </location>
</feature>
<name>A0A6J4N421_9ACTN</name>
<sequence>EHHSPAVRHRPAQVLRRPRGAARHRLHRRSGHRHGPARPLGVGQDDRAALAEHPRGPRRRHRAHRRRRGRLLPAPWAARRRARVLPPALPERDGVPVPQPLPPPHGAGEPHRGARPRPGPPGGGGGRRGPGPAGAGRPRQPRRRLPRPAVGGPAAAGGHRPRAGAAASPDALRRAHVLAGPRARRRGPRGDEGPRRRGLDHGRGLPRDPLRTAGGRPGAVPRQRRHRRAGARRPGHRRPARAAHPAVPAPDSRPDL</sequence>
<organism evidence="2">
    <name type="scientific">uncultured Nocardioides sp</name>
    <dbReference type="NCBI Taxonomy" id="198441"/>
    <lineage>
        <taxon>Bacteria</taxon>
        <taxon>Bacillati</taxon>
        <taxon>Actinomycetota</taxon>
        <taxon>Actinomycetes</taxon>
        <taxon>Propionibacteriales</taxon>
        <taxon>Nocardioidaceae</taxon>
        <taxon>Nocardioides</taxon>
        <taxon>environmental samples</taxon>
    </lineage>
</organism>
<reference evidence="2" key="1">
    <citation type="submission" date="2020-02" db="EMBL/GenBank/DDBJ databases">
        <authorList>
            <person name="Meier V. D."/>
        </authorList>
    </citation>
    <scope>NUCLEOTIDE SEQUENCE</scope>
    <source>
        <strain evidence="2">AVDCRST_MAG06</strain>
    </source>
</reference>
<feature type="compositionally biased region" description="Basic and acidic residues" evidence="1">
    <location>
        <begin position="44"/>
        <end position="55"/>
    </location>
</feature>
<gene>
    <name evidence="2" type="ORF">AVDCRST_MAG06-611</name>
</gene>
<feature type="compositionally biased region" description="Basic residues" evidence="1">
    <location>
        <begin position="222"/>
        <end position="241"/>
    </location>
</feature>
<feature type="region of interest" description="Disordered" evidence="1">
    <location>
        <begin position="1"/>
        <end position="256"/>
    </location>
</feature>
<feature type="compositionally biased region" description="Basic residues" evidence="1">
    <location>
        <begin position="1"/>
        <end position="36"/>
    </location>
</feature>
<dbReference type="GO" id="GO:0005524">
    <property type="term" value="F:ATP binding"/>
    <property type="evidence" value="ECO:0007669"/>
    <property type="project" value="UniProtKB-KW"/>
</dbReference>
<accession>A0A6J4N421</accession>
<dbReference type="EMBL" id="CADCUP010000041">
    <property type="protein sequence ID" value="CAA9377079.1"/>
    <property type="molecule type" value="Genomic_DNA"/>
</dbReference>
<feature type="non-terminal residue" evidence="2">
    <location>
        <position position="1"/>
    </location>
</feature>
<keyword evidence="2" id="KW-0067">ATP-binding</keyword>
<feature type="compositionally biased region" description="Low complexity" evidence="1">
    <location>
        <begin position="147"/>
        <end position="167"/>
    </location>
</feature>
<evidence type="ECO:0000313" key="2">
    <source>
        <dbReference type="EMBL" id="CAA9377079.1"/>
    </source>
</evidence>
<feature type="compositionally biased region" description="Gly residues" evidence="1">
    <location>
        <begin position="122"/>
        <end position="134"/>
    </location>
</feature>
<proteinExistence type="predicted"/>
<protein>
    <submittedName>
        <fullName evidence="2">L-cystine ABC transporter, ATP-binding protein TcyC</fullName>
    </submittedName>
</protein>
<dbReference type="AlphaFoldDB" id="A0A6J4N421"/>
<keyword evidence="2" id="KW-0547">Nucleotide-binding</keyword>
<feature type="non-terminal residue" evidence="2">
    <location>
        <position position="256"/>
    </location>
</feature>
<evidence type="ECO:0000256" key="1">
    <source>
        <dbReference type="SAM" id="MobiDB-lite"/>
    </source>
</evidence>
<feature type="compositionally biased region" description="Basic and acidic residues" evidence="1">
    <location>
        <begin position="188"/>
        <end position="210"/>
    </location>
</feature>